<protein>
    <submittedName>
        <fullName evidence="1">Uncharacterized protein</fullName>
    </submittedName>
</protein>
<evidence type="ECO:0000313" key="2">
    <source>
        <dbReference type="Proteomes" id="UP000006371"/>
    </source>
</evidence>
<organism evidence="1 2">
    <name type="scientific">Staphylococcus saprophyticus subsp. saprophyticus (strain ATCC 15305 / DSM 20229 / NCIMB 8711 / NCTC 7292 / S-41)</name>
    <dbReference type="NCBI Taxonomy" id="342451"/>
    <lineage>
        <taxon>Bacteria</taxon>
        <taxon>Bacillati</taxon>
        <taxon>Bacillota</taxon>
        <taxon>Bacilli</taxon>
        <taxon>Bacillales</taxon>
        <taxon>Staphylococcaceae</taxon>
        <taxon>Staphylococcus</taxon>
    </lineage>
</organism>
<sequence>MGFSSDKHFNPSHPCLDCIRGTTKSLFKNLISVPLPFRY</sequence>
<evidence type="ECO:0000313" key="1">
    <source>
        <dbReference type="EMBL" id="BAE18905.1"/>
    </source>
</evidence>
<dbReference type="EMBL" id="AP008934">
    <property type="protein sequence ID" value="BAE18905.1"/>
    <property type="molecule type" value="Genomic_DNA"/>
</dbReference>
<accession>Q49WF4</accession>
<gene>
    <name evidence="1" type="ordered locus">SSP1760</name>
</gene>
<reference evidence="1 2" key="1">
    <citation type="journal article" date="2005" name="Proc. Natl. Acad. Sci. U.S.A.">
        <title>Whole genome sequence of Staphylococcus saprophyticus reveals the pathogenesis of uncomplicated urinary tract infection.</title>
        <authorList>
            <person name="Kuroda M."/>
            <person name="Yamashita A."/>
            <person name="Hirakawa H."/>
            <person name="Kumano M."/>
            <person name="Morikawa K."/>
            <person name="Higashide M."/>
            <person name="Maruyama A."/>
            <person name="Inose Y."/>
            <person name="Matoba K."/>
            <person name="Toh H."/>
            <person name="Kuhara S."/>
            <person name="Hattori M."/>
            <person name="Ohta T."/>
        </authorList>
    </citation>
    <scope>NUCLEOTIDE SEQUENCE [LARGE SCALE GENOMIC DNA]</scope>
    <source>
        <strain evidence="2">ATCC 15305 / DSM 20229 / NCIMB 8711 / NCTC 7292 / S-41</strain>
    </source>
</reference>
<dbReference type="AlphaFoldDB" id="Q49WF4"/>
<dbReference type="KEGG" id="ssp:SSP1760"/>
<name>Q49WF4_STAS1</name>
<keyword evidence="2" id="KW-1185">Reference proteome</keyword>
<proteinExistence type="predicted"/>
<dbReference type="HOGENOM" id="CLU_3317366_0_0_9"/>
<dbReference type="Proteomes" id="UP000006371">
    <property type="component" value="Chromosome"/>
</dbReference>